<name>A0ACB7FLA9_NIBAL</name>
<proteinExistence type="predicted"/>
<protein>
    <submittedName>
        <fullName evidence="1">Uncharacterized protein</fullName>
    </submittedName>
</protein>
<dbReference type="EMBL" id="CM024789">
    <property type="protein sequence ID" value="KAG8015087.1"/>
    <property type="molecule type" value="Genomic_DNA"/>
</dbReference>
<comment type="caution">
    <text evidence="1">The sequence shown here is derived from an EMBL/GenBank/DDBJ whole genome shotgun (WGS) entry which is preliminary data.</text>
</comment>
<sequence length="193" mass="20717">KVENDLSLDEAVDEVMVELVGEVDGRGYLSVGQRGVHAGYVQVAAVVRPLATVGWHEGRHPAAVGVAQGLALLRAVGEQVSTCRQGLTGSETGNKDCALAGEPEETCSQTGDGEGQTDGGGVTDFTDRDSRQEKQQDCRNHKEGEGETWAVADGKSNGQKKRQGETLQMELEDGLRREEEGFDLSTRSEQIFN</sequence>
<dbReference type="Proteomes" id="UP000805704">
    <property type="component" value="Chromosome 1"/>
</dbReference>
<feature type="non-terminal residue" evidence="1">
    <location>
        <position position="1"/>
    </location>
</feature>
<keyword evidence="2" id="KW-1185">Reference proteome</keyword>
<evidence type="ECO:0000313" key="2">
    <source>
        <dbReference type="Proteomes" id="UP000805704"/>
    </source>
</evidence>
<accession>A0ACB7FLA9</accession>
<evidence type="ECO:0000313" key="1">
    <source>
        <dbReference type="EMBL" id="KAG8015087.1"/>
    </source>
</evidence>
<reference evidence="1" key="1">
    <citation type="submission" date="2020-04" db="EMBL/GenBank/DDBJ databases">
        <title>A chromosome-scale assembly and high-density genetic map of the yellow drum (Nibea albiflora) genome.</title>
        <authorList>
            <person name="Xu D."/>
            <person name="Zhang W."/>
            <person name="Chen R."/>
            <person name="Tan P."/>
            <person name="Wang L."/>
            <person name="Song H."/>
            <person name="Tian L."/>
            <person name="Zhu Q."/>
            <person name="Wang B."/>
        </authorList>
    </citation>
    <scope>NUCLEOTIDE SEQUENCE</scope>
    <source>
        <strain evidence="1">ZJHYS-2018</strain>
    </source>
</reference>
<organism evidence="1 2">
    <name type="scientific">Nibea albiflora</name>
    <name type="common">Yellow drum</name>
    <name type="synonym">Corvina albiflora</name>
    <dbReference type="NCBI Taxonomy" id="240163"/>
    <lineage>
        <taxon>Eukaryota</taxon>
        <taxon>Metazoa</taxon>
        <taxon>Chordata</taxon>
        <taxon>Craniata</taxon>
        <taxon>Vertebrata</taxon>
        <taxon>Euteleostomi</taxon>
        <taxon>Actinopterygii</taxon>
        <taxon>Neopterygii</taxon>
        <taxon>Teleostei</taxon>
        <taxon>Neoteleostei</taxon>
        <taxon>Acanthomorphata</taxon>
        <taxon>Eupercaria</taxon>
        <taxon>Sciaenidae</taxon>
        <taxon>Nibea</taxon>
    </lineage>
</organism>
<gene>
    <name evidence="1" type="ORF">GBF38_022379</name>
</gene>